<dbReference type="InterPro" id="IPR043157">
    <property type="entry name" value="Dynein_AAA1S"/>
</dbReference>
<keyword evidence="10" id="KW-0505">Motor protein</keyword>
<evidence type="ECO:0000256" key="2">
    <source>
        <dbReference type="ARBA" id="ARBA00004245"/>
    </source>
</evidence>
<dbReference type="Pfam" id="PF12774">
    <property type="entry name" value="AAA_6"/>
    <property type="match status" value="1"/>
</dbReference>
<evidence type="ECO:0000256" key="12">
    <source>
        <dbReference type="ARBA" id="ARBA00023273"/>
    </source>
</evidence>
<keyword evidence="11" id="KW-0206">Cytoskeleton</keyword>
<keyword evidence="5" id="KW-0547">Nucleotide-binding</keyword>
<dbReference type="GO" id="GO:0005874">
    <property type="term" value="C:microtubule"/>
    <property type="evidence" value="ECO:0007669"/>
    <property type="project" value="UniProtKB-KW"/>
</dbReference>
<evidence type="ECO:0000256" key="7">
    <source>
        <dbReference type="ARBA" id="ARBA00023017"/>
    </source>
</evidence>
<dbReference type="PANTHER" id="PTHR22878">
    <property type="entry name" value="DYNEIN HEAVY CHAIN 6, AXONEMAL-LIKE-RELATED"/>
    <property type="match status" value="1"/>
</dbReference>
<evidence type="ECO:0000256" key="6">
    <source>
        <dbReference type="ARBA" id="ARBA00022840"/>
    </source>
</evidence>
<keyword evidence="9" id="KW-0969">Cilium</keyword>
<dbReference type="SUPFAM" id="SSF52540">
    <property type="entry name" value="P-loop containing nucleoside triphosphate hydrolases"/>
    <property type="match status" value="1"/>
</dbReference>
<evidence type="ECO:0000256" key="9">
    <source>
        <dbReference type="ARBA" id="ARBA00023069"/>
    </source>
</evidence>
<dbReference type="Gene3D" id="3.40.50.300">
    <property type="entry name" value="P-loop containing nucleotide triphosphate hydrolases"/>
    <property type="match status" value="2"/>
</dbReference>
<gene>
    <name evidence="14" type="ORF">IZO911_LOCUS26585</name>
</gene>
<dbReference type="PANTHER" id="PTHR22878:SF64">
    <property type="entry name" value="DYNEIN AXONEMAL HEAVY CHAIN 14"/>
    <property type="match status" value="1"/>
</dbReference>
<keyword evidence="7" id="KW-0243">Dynein</keyword>
<keyword evidence="6" id="KW-0067">ATP-binding</keyword>
<dbReference type="GO" id="GO:0005524">
    <property type="term" value="F:ATP binding"/>
    <property type="evidence" value="ECO:0007669"/>
    <property type="project" value="UniProtKB-KW"/>
</dbReference>
<dbReference type="GO" id="GO:0045505">
    <property type="term" value="F:dynein intermediate chain binding"/>
    <property type="evidence" value="ECO:0007669"/>
    <property type="project" value="InterPro"/>
</dbReference>
<proteinExistence type="predicted"/>
<evidence type="ECO:0000313" key="15">
    <source>
        <dbReference type="Proteomes" id="UP000663860"/>
    </source>
</evidence>
<dbReference type="InterPro" id="IPR035699">
    <property type="entry name" value="AAA_6"/>
</dbReference>
<dbReference type="GO" id="GO:0051959">
    <property type="term" value="F:dynein light intermediate chain binding"/>
    <property type="evidence" value="ECO:0007669"/>
    <property type="project" value="InterPro"/>
</dbReference>
<evidence type="ECO:0000256" key="1">
    <source>
        <dbReference type="ARBA" id="ARBA00004138"/>
    </source>
</evidence>
<dbReference type="EMBL" id="CAJNOE010000349">
    <property type="protein sequence ID" value="CAF1165592.1"/>
    <property type="molecule type" value="Genomic_DNA"/>
</dbReference>
<keyword evidence="4" id="KW-0493">Microtubule</keyword>
<accession>A0A814TT55</accession>
<comment type="caution">
    <text evidence="14">The sequence shown here is derived from an EMBL/GenBank/DDBJ whole genome shotgun (WGS) entry which is preliminary data.</text>
</comment>
<dbReference type="InterPro" id="IPR026983">
    <property type="entry name" value="DHC"/>
</dbReference>
<evidence type="ECO:0000256" key="11">
    <source>
        <dbReference type="ARBA" id="ARBA00023212"/>
    </source>
</evidence>
<organism evidence="14 15">
    <name type="scientific">Adineta steineri</name>
    <dbReference type="NCBI Taxonomy" id="433720"/>
    <lineage>
        <taxon>Eukaryota</taxon>
        <taxon>Metazoa</taxon>
        <taxon>Spiralia</taxon>
        <taxon>Gnathifera</taxon>
        <taxon>Rotifera</taxon>
        <taxon>Eurotatoria</taxon>
        <taxon>Bdelloidea</taxon>
        <taxon>Adinetida</taxon>
        <taxon>Adinetidae</taxon>
        <taxon>Adineta</taxon>
    </lineage>
</organism>
<dbReference type="Proteomes" id="UP000663860">
    <property type="component" value="Unassembled WGS sequence"/>
</dbReference>
<dbReference type="AlphaFoldDB" id="A0A814TT55"/>
<dbReference type="InterPro" id="IPR027417">
    <property type="entry name" value="P-loop_NTPase"/>
</dbReference>
<evidence type="ECO:0000256" key="3">
    <source>
        <dbReference type="ARBA" id="ARBA00022490"/>
    </source>
</evidence>
<dbReference type="GO" id="GO:0005929">
    <property type="term" value="C:cilium"/>
    <property type="evidence" value="ECO:0007669"/>
    <property type="project" value="UniProtKB-SubCell"/>
</dbReference>
<feature type="domain" description="Dynein heavy chain hydrolytic ATP-binding dynein motor region" evidence="13">
    <location>
        <begin position="1"/>
        <end position="204"/>
    </location>
</feature>
<evidence type="ECO:0000256" key="8">
    <source>
        <dbReference type="ARBA" id="ARBA00023054"/>
    </source>
</evidence>
<keyword evidence="8" id="KW-0175">Coiled coil</keyword>
<reference evidence="14" key="1">
    <citation type="submission" date="2021-02" db="EMBL/GenBank/DDBJ databases">
        <authorList>
            <person name="Nowell W R."/>
        </authorList>
    </citation>
    <scope>NUCLEOTIDE SEQUENCE</scope>
</reference>
<evidence type="ECO:0000313" key="14">
    <source>
        <dbReference type="EMBL" id="CAF1165592.1"/>
    </source>
</evidence>
<evidence type="ECO:0000256" key="10">
    <source>
        <dbReference type="ARBA" id="ARBA00023175"/>
    </source>
</evidence>
<evidence type="ECO:0000256" key="4">
    <source>
        <dbReference type="ARBA" id="ARBA00022701"/>
    </source>
</evidence>
<evidence type="ECO:0000259" key="13">
    <source>
        <dbReference type="Pfam" id="PF12774"/>
    </source>
</evidence>
<dbReference type="Gene3D" id="1.10.8.710">
    <property type="match status" value="1"/>
</dbReference>
<sequence length="319" mass="36144">MNPSCGFFVTMNPTYSGRVELPDNLKPMFRPIAMMIPHYSLIGEVILFSVGFTSAKVLATKIVYLYNLSNSQLSQQDHYDFGMRAIKAVLLTAGELKRSHIKDPELTDEQSEENIMLQALTESNLPKLLKDDATLFLGILRDLFPQSDKSLHEHITIEQAIQRAIRDLNYEYWPAQADKALQLYNQIVLRHGTMLVGGAGGGKTTVRNILQRALTYLPTLVKDETQTKQNRLATVDVNVLNPKSMQISELYGAVNPDTLEFTDGMLATIMRSYSKSHESQINTDKNESYVEHWQWLVLDGPIDTLWVENLNTNNKDTYS</sequence>
<protein>
    <recommendedName>
        <fullName evidence="13">Dynein heavy chain hydrolytic ATP-binding dynein motor region domain-containing protein</fullName>
    </recommendedName>
</protein>
<keyword evidence="12" id="KW-0966">Cell projection</keyword>
<dbReference type="GO" id="GO:0030286">
    <property type="term" value="C:dynein complex"/>
    <property type="evidence" value="ECO:0007669"/>
    <property type="project" value="UniProtKB-KW"/>
</dbReference>
<name>A0A814TT55_9BILA</name>
<keyword evidence="3" id="KW-0963">Cytoplasm</keyword>
<dbReference type="FunFam" id="1.10.8.710:FF:000001">
    <property type="entry name" value="Dynein axonemal heavy chain 2"/>
    <property type="match status" value="1"/>
</dbReference>
<evidence type="ECO:0000256" key="5">
    <source>
        <dbReference type="ARBA" id="ARBA00022741"/>
    </source>
</evidence>
<comment type="subcellular location">
    <subcellularLocation>
        <location evidence="1">Cell projection</location>
        <location evidence="1">Cilium</location>
    </subcellularLocation>
    <subcellularLocation>
        <location evidence="2">Cytoplasm</location>
        <location evidence="2">Cytoskeleton</location>
    </subcellularLocation>
</comment>
<dbReference type="GO" id="GO:0007018">
    <property type="term" value="P:microtubule-based movement"/>
    <property type="evidence" value="ECO:0007669"/>
    <property type="project" value="InterPro"/>
</dbReference>